<organism evidence="2 3">
    <name type="scientific">Leeuwenhoekiella aequorea</name>
    <dbReference type="NCBI Taxonomy" id="283736"/>
    <lineage>
        <taxon>Bacteria</taxon>
        <taxon>Pseudomonadati</taxon>
        <taxon>Bacteroidota</taxon>
        <taxon>Flavobacteriia</taxon>
        <taxon>Flavobacteriales</taxon>
        <taxon>Flavobacteriaceae</taxon>
        <taxon>Leeuwenhoekiella</taxon>
    </lineage>
</organism>
<keyword evidence="1" id="KW-0812">Transmembrane</keyword>
<evidence type="ECO:0000256" key="1">
    <source>
        <dbReference type="SAM" id="Phobius"/>
    </source>
</evidence>
<name>A0A4Q0P9D0_9FLAO</name>
<dbReference type="EMBL" id="QOVM01000002">
    <property type="protein sequence ID" value="RXG23390.1"/>
    <property type="molecule type" value="Genomic_DNA"/>
</dbReference>
<keyword evidence="1" id="KW-1133">Transmembrane helix</keyword>
<accession>A0A4Q0P9D0</accession>
<keyword evidence="1" id="KW-0472">Membrane</keyword>
<dbReference type="Proteomes" id="UP000289238">
    <property type="component" value="Unassembled WGS sequence"/>
</dbReference>
<proteinExistence type="predicted"/>
<evidence type="ECO:0000313" key="2">
    <source>
        <dbReference type="EMBL" id="RXG23390.1"/>
    </source>
</evidence>
<gene>
    <name evidence="2" type="ORF">DSM00_1004</name>
</gene>
<reference evidence="2 3" key="1">
    <citation type="submission" date="2018-07" db="EMBL/GenBank/DDBJ databases">
        <title>Leeuwenhoekiella genomics.</title>
        <authorList>
            <person name="Tahon G."/>
            <person name="Willems A."/>
        </authorList>
    </citation>
    <scope>NUCLEOTIDE SEQUENCE [LARGE SCALE GENOMIC DNA]</scope>
    <source>
        <strain evidence="2 3">LMG 22550</strain>
    </source>
</reference>
<protein>
    <recommendedName>
        <fullName evidence="4">DUF4258 domain-containing protein</fullName>
    </recommendedName>
</protein>
<dbReference type="RefSeq" id="WP_128756922.1">
    <property type="nucleotide sequence ID" value="NZ_QOVM01000002.1"/>
</dbReference>
<sequence>MRVLHRTGYYLGGFSIGLVLLAFFVKGSGVELPSCDYMPNARVLKTIRNNGYTLSENAEQQLKALQLDTTDLNILFLEGEVDFDKSDTRREPCGFYSIYSQKSVELPITASLENCDEKFTVLNIEKKIGS</sequence>
<keyword evidence="3" id="KW-1185">Reference proteome</keyword>
<dbReference type="AlphaFoldDB" id="A0A4Q0P9D0"/>
<dbReference type="OrthoDB" id="1466970at2"/>
<comment type="caution">
    <text evidence="2">The sequence shown here is derived from an EMBL/GenBank/DDBJ whole genome shotgun (WGS) entry which is preliminary data.</text>
</comment>
<evidence type="ECO:0000313" key="3">
    <source>
        <dbReference type="Proteomes" id="UP000289238"/>
    </source>
</evidence>
<evidence type="ECO:0008006" key="4">
    <source>
        <dbReference type="Google" id="ProtNLM"/>
    </source>
</evidence>
<feature type="transmembrane region" description="Helical" evidence="1">
    <location>
        <begin position="7"/>
        <end position="25"/>
    </location>
</feature>